<dbReference type="Proteomes" id="UP000326354">
    <property type="component" value="Chromosome"/>
</dbReference>
<dbReference type="PANTHER" id="PTHR40447:SF1">
    <property type="entry name" value="ANAEROBIC SULFITE REDUCTASE SUBUNIT A"/>
    <property type="match status" value="1"/>
</dbReference>
<reference evidence="5 6" key="1">
    <citation type="submission" date="2019-08" db="EMBL/GenBank/DDBJ databases">
        <title>Complete genome sequence of Candidatus Uab amorphum.</title>
        <authorList>
            <person name="Shiratori T."/>
            <person name="Suzuki S."/>
            <person name="Kakizawa Y."/>
            <person name="Ishida K."/>
        </authorList>
    </citation>
    <scope>NUCLEOTIDE SEQUENCE [LARGE SCALE GENOMIC DNA]</scope>
    <source>
        <strain evidence="5 6">SRT547</strain>
    </source>
</reference>
<dbReference type="AlphaFoldDB" id="A0A5S9IVA7"/>
<sequence length="379" mass="42763">MSISFSSQIVIEYQHFDQLFAALSELGYKIAAPTVREGAIVYDEVTSVHELPCGWTDVQNAGGYELQKRADNALFGYNVGPHSWKKFLHPPSLKLWEAQKNEQGFEICPEVNEVPRYAFIGVRSCELHAIKIQDRVFMEGPYVDSTYEKRRKESFIVAVNCGQAGETCFCSSMNTGPQVSEGFDLALSEVMEEEKHYFVVSVGSIEGQALLEKIVHREARAEEIQLAMDTVDEAREQMGRSVDTFNIQSLLIDNHDHARWEEVAERCLSCGNCTMVCPTCFCTAVEDVTDLTGEKAQRVRRWDSCFTMDFSYLHGGSVRSSVKSRYRQWLTHKFSTWIDQFGSSGCVGCGRCITWCPVGIDVTEEITHICDKDKNDGIT</sequence>
<dbReference type="KEGG" id="uam:UABAM_06667"/>
<dbReference type="PANTHER" id="PTHR40447">
    <property type="entry name" value="ANAEROBIC SULFITE REDUCTASE SUBUNIT A"/>
    <property type="match status" value="1"/>
</dbReference>
<feature type="domain" description="4Fe-4S ferredoxin-type" evidence="4">
    <location>
        <begin position="334"/>
        <end position="365"/>
    </location>
</feature>
<dbReference type="RefSeq" id="WP_152021865.1">
    <property type="nucleotide sequence ID" value="NZ_AP019860.1"/>
</dbReference>
<dbReference type="Pfam" id="PF17179">
    <property type="entry name" value="Fer4_22"/>
    <property type="match status" value="1"/>
</dbReference>
<dbReference type="Gene3D" id="1.10.1060.10">
    <property type="entry name" value="Alpha-helical ferredoxin"/>
    <property type="match status" value="1"/>
</dbReference>
<accession>A0A5S9IVA7</accession>
<evidence type="ECO:0000256" key="2">
    <source>
        <dbReference type="ARBA" id="ARBA00023004"/>
    </source>
</evidence>
<evidence type="ECO:0000313" key="5">
    <source>
        <dbReference type="EMBL" id="BBM88246.1"/>
    </source>
</evidence>
<dbReference type="GO" id="GO:0046872">
    <property type="term" value="F:metal ion binding"/>
    <property type="evidence" value="ECO:0007669"/>
    <property type="project" value="UniProtKB-KW"/>
</dbReference>
<name>A0A5S9IVA7_UABAM</name>
<dbReference type="SUPFAM" id="SSF46548">
    <property type="entry name" value="alpha-helical ferredoxin"/>
    <property type="match status" value="1"/>
</dbReference>
<organism evidence="5 6">
    <name type="scientific">Uabimicrobium amorphum</name>
    <dbReference type="NCBI Taxonomy" id="2596890"/>
    <lineage>
        <taxon>Bacteria</taxon>
        <taxon>Pseudomonadati</taxon>
        <taxon>Planctomycetota</taxon>
        <taxon>Candidatus Uabimicrobiia</taxon>
        <taxon>Candidatus Uabimicrobiales</taxon>
        <taxon>Candidatus Uabimicrobiaceae</taxon>
        <taxon>Candidatus Uabimicrobium</taxon>
    </lineage>
</organism>
<dbReference type="InterPro" id="IPR009051">
    <property type="entry name" value="Helical_ferredxn"/>
</dbReference>
<dbReference type="InterPro" id="IPR017900">
    <property type="entry name" value="4Fe4S_Fe_S_CS"/>
</dbReference>
<gene>
    <name evidence="5" type="ORF">UABAM_06667</name>
</gene>
<dbReference type="GO" id="GO:0051536">
    <property type="term" value="F:iron-sulfur cluster binding"/>
    <property type="evidence" value="ECO:0007669"/>
    <property type="project" value="UniProtKB-KW"/>
</dbReference>
<dbReference type="EMBL" id="AP019860">
    <property type="protein sequence ID" value="BBM88246.1"/>
    <property type="molecule type" value="Genomic_DNA"/>
</dbReference>
<dbReference type="InterPro" id="IPR017896">
    <property type="entry name" value="4Fe4S_Fe-S-bd"/>
</dbReference>
<dbReference type="OrthoDB" id="9796486at2"/>
<evidence type="ECO:0000256" key="1">
    <source>
        <dbReference type="ARBA" id="ARBA00022723"/>
    </source>
</evidence>
<evidence type="ECO:0000313" key="6">
    <source>
        <dbReference type="Proteomes" id="UP000326354"/>
    </source>
</evidence>
<keyword evidence="1" id="KW-0479">Metal-binding</keyword>
<dbReference type="PROSITE" id="PS00198">
    <property type="entry name" value="4FE4S_FER_1"/>
    <property type="match status" value="2"/>
</dbReference>
<feature type="domain" description="4Fe-4S ferredoxin-type" evidence="4">
    <location>
        <begin position="258"/>
        <end position="288"/>
    </location>
</feature>
<dbReference type="PROSITE" id="PS51379">
    <property type="entry name" value="4FE4S_FER_2"/>
    <property type="match status" value="2"/>
</dbReference>
<protein>
    <submittedName>
        <fullName evidence="5">4Fe-4S ferredoxin</fullName>
    </submittedName>
</protein>
<keyword evidence="6" id="KW-1185">Reference proteome</keyword>
<evidence type="ECO:0000256" key="3">
    <source>
        <dbReference type="ARBA" id="ARBA00023014"/>
    </source>
</evidence>
<keyword evidence="3" id="KW-0411">Iron-sulfur</keyword>
<proteinExistence type="predicted"/>
<evidence type="ECO:0000259" key="4">
    <source>
        <dbReference type="PROSITE" id="PS51379"/>
    </source>
</evidence>
<keyword evidence="2" id="KW-0408">Iron</keyword>